<evidence type="ECO:0000313" key="1">
    <source>
        <dbReference type="EMBL" id="MBB3705705.1"/>
    </source>
</evidence>
<dbReference type="InterPro" id="IPR012349">
    <property type="entry name" value="Split_barrel_FMN-bd"/>
</dbReference>
<dbReference type="SUPFAM" id="SSF50475">
    <property type="entry name" value="FMN-binding split barrel"/>
    <property type="match status" value="1"/>
</dbReference>
<name>A0ABR6H5C0_AMIAI</name>
<dbReference type="Pfam" id="PF12900">
    <property type="entry name" value="Pyridox_ox_2"/>
    <property type="match status" value="1"/>
</dbReference>
<dbReference type="Gene3D" id="2.30.110.10">
    <property type="entry name" value="Electron Transport, Fmn-binding Protein, Chain A"/>
    <property type="match status" value="1"/>
</dbReference>
<dbReference type="Proteomes" id="UP000577697">
    <property type="component" value="Unassembled WGS sequence"/>
</dbReference>
<proteinExistence type="predicted"/>
<dbReference type="EMBL" id="JACICB010000006">
    <property type="protein sequence ID" value="MBB3705705.1"/>
    <property type="molecule type" value="Genomic_DNA"/>
</dbReference>
<organism evidence="1 2">
    <name type="scientific">Aminobacter aminovorans</name>
    <name type="common">Chelatobacter heintzii</name>
    <dbReference type="NCBI Taxonomy" id="83263"/>
    <lineage>
        <taxon>Bacteria</taxon>
        <taxon>Pseudomonadati</taxon>
        <taxon>Pseudomonadota</taxon>
        <taxon>Alphaproteobacteria</taxon>
        <taxon>Hyphomicrobiales</taxon>
        <taxon>Phyllobacteriaceae</taxon>
        <taxon>Aminobacter</taxon>
    </lineage>
</organism>
<dbReference type="InterPro" id="IPR024747">
    <property type="entry name" value="Pyridox_Oxase-rel"/>
</dbReference>
<dbReference type="PANTHER" id="PTHR34071">
    <property type="entry name" value="5-NITROIMIDAZOLE ANTIBIOTICS RESISTANCE PROTEIN, NIMA-FAMILY-RELATED PROTEIN-RELATED"/>
    <property type="match status" value="1"/>
</dbReference>
<protein>
    <submittedName>
        <fullName evidence="1">Nitroimidazol reductase NimA-like FMN-containing flavoprotein (Pyridoxamine 5'-phosphate oxidase superfamily)</fullName>
    </submittedName>
</protein>
<evidence type="ECO:0000313" key="2">
    <source>
        <dbReference type="Proteomes" id="UP000577697"/>
    </source>
</evidence>
<comment type="caution">
    <text evidence="1">The sequence shown here is derived from an EMBL/GenBank/DDBJ whole genome shotgun (WGS) entry which is preliminary data.</text>
</comment>
<sequence length="146" mass="16043">MVKAAAAQTICVNITHLDALVLTRSAFHHSANYRSATIIGKGRLISDPEVCAMQLRLMMERLFPRRWDTLRPVTSKELKATRIIAVSLAEASAKIRVGSPDEDSNDLTWPAWGGIVPIRSVVGLPVPDTITENQRIDELPCCAVQP</sequence>
<keyword evidence="2" id="KW-1185">Reference proteome</keyword>
<accession>A0ABR6H5C0</accession>
<reference evidence="1 2" key="1">
    <citation type="submission" date="2020-08" db="EMBL/GenBank/DDBJ databases">
        <title>Genomic Encyclopedia of Type Strains, Phase IV (KMG-IV): sequencing the most valuable type-strain genomes for metagenomic binning, comparative biology and taxonomic classification.</title>
        <authorList>
            <person name="Goeker M."/>
        </authorList>
    </citation>
    <scope>NUCLEOTIDE SEQUENCE [LARGE SCALE GENOMIC DNA]</scope>
    <source>
        <strain evidence="1 2">DSM 10368</strain>
    </source>
</reference>
<gene>
    <name evidence="1" type="ORF">FHS67_002020</name>
</gene>
<dbReference type="PANTHER" id="PTHR34071:SF2">
    <property type="entry name" value="FLAVIN-NUCLEOTIDE-BINDING PROTEIN"/>
    <property type="match status" value="1"/>
</dbReference>